<dbReference type="Proteomes" id="UP000010077">
    <property type="component" value="Chromosome"/>
</dbReference>
<keyword evidence="3" id="KW-1185">Reference proteome</keyword>
<keyword evidence="1" id="KW-0812">Transmembrane</keyword>
<dbReference type="AlphaFoldDB" id="K7YLL1"/>
<reference evidence="2 3" key="1">
    <citation type="journal article" date="2012" name="Proc. Natl. Acad. Sci. U.S.A.">
        <title>Genome streamlining and chemical defense in a coral reef symbiosis.</title>
        <authorList>
            <person name="Kwan J.C."/>
            <person name="Donia M.S."/>
            <person name="Han A.W."/>
            <person name="Hirose E."/>
            <person name="Haygood M.G."/>
            <person name="Schmidt E.W."/>
        </authorList>
    </citation>
    <scope>NUCLEOTIDE SEQUENCE [LARGE SCALE GENOMIC DNA]</scope>
    <source>
        <strain evidence="2 3">L2</strain>
    </source>
</reference>
<protein>
    <submittedName>
        <fullName evidence="2">Uncharacterized protein</fullName>
    </submittedName>
</protein>
<dbReference type="HOGENOM" id="CLU_3213792_0_0_5"/>
<keyword evidence="1" id="KW-0472">Membrane</keyword>
<evidence type="ECO:0000256" key="1">
    <source>
        <dbReference type="SAM" id="Phobius"/>
    </source>
</evidence>
<evidence type="ECO:0000313" key="3">
    <source>
        <dbReference type="Proteomes" id="UP000010077"/>
    </source>
</evidence>
<proteinExistence type="predicted"/>
<organism evidence="2 3">
    <name type="scientific">Candidatus Endolissoclinum faulkneri L2</name>
    <dbReference type="NCBI Taxonomy" id="1193729"/>
    <lineage>
        <taxon>Bacteria</taxon>
        <taxon>Pseudomonadati</taxon>
        <taxon>Pseudomonadota</taxon>
        <taxon>Alphaproteobacteria</taxon>
        <taxon>Rhodospirillales</taxon>
        <taxon>Rhodospirillaceae</taxon>
        <taxon>Candidatus Endolissoclinum</taxon>
    </lineage>
</organism>
<keyword evidence="1" id="KW-1133">Transmembrane helix</keyword>
<evidence type="ECO:0000313" key="2">
    <source>
        <dbReference type="EMBL" id="AFX98377.1"/>
    </source>
</evidence>
<dbReference type="KEGG" id="thal:A1OE_174"/>
<accession>K7YLL1</accession>
<sequence length="44" mass="5249">MISTNLINLLTLIIIKFIIIIILNNIKNYLINQSYYIHKYILVN</sequence>
<dbReference type="EMBL" id="CP003539">
    <property type="protein sequence ID" value="AFX98377.1"/>
    <property type="molecule type" value="Genomic_DNA"/>
</dbReference>
<gene>
    <name evidence="2" type="ORF">A1OE_174</name>
</gene>
<name>K7YLL1_9PROT</name>
<feature type="transmembrane region" description="Helical" evidence="1">
    <location>
        <begin position="6"/>
        <end position="26"/>
    </location>
</feature>